<dbReference type="EMBL" id="DVKS01000159">
    <property type="protein sequence ID" value="HIT42268.1"/>
    <property type="molecule type" value="Genomic_DNA"/>
</dbReference>
<dbReference type="SMART" id="SM00954">
    <property type="entry name" value="RelA_SpoT"/>
    <property type="match status" value="1"/>
</dbReference>
<dbReference type="SUPFAM" id="SSF81301">
    <property type="entry name" value="Nucleotidyltransferase"/>
    <property type="match status" value="1"/>
</dbReference>
<feature type="domain" description="RelA/SpoT" evidence="2">
    <location>
        <begin position="46"/>
        <end position="147"/>
    </location>
</feature>
<dbReference type="PANTHER" id="PTHR47837:SF2">
    <property type="entry name" value="GTP PYROPHOSPHOKINASE YWAC"/>
    <property type="match status" value="1"/>
</dbReference>
<dbReference type="InterPro" id="IPR007685">
    <property type="entry name" value="RelA_SpoT"/>
</dbReference>
<dbReference type="PANTHER" id="PTHR47837">
    <property type="entry name" value="GTP PYROPHOSPHOKINASE YJBM"/>
    <property type="match status" value="1"/>
</dbReference>
<evidence type="ECO:0000259" key="2">
    <source>
        <dbReference type="SMART" id="SM00954"/>
    </source>
</evidence>
<reference evidence="3" key="1">
    <citation type="submission" date="2020-10" db="EMBL/GenBank/DDBJ databases">
        <authorList>
            <person name="Gilroy R."/>
        </authorList>
    </citation>
    <scope>NUCLEOTIDE SEQUENCE</scope>
    <source>
        <strain evidence="3">CHK123-3438</strain>
    </source>
</reference>
<dbReference type="Gene3D" id="3.30.460.10">
    <property type="entry name" value="Beta Polymerase, domain 2"/>
    <property type="match status" value="1"/>
</dbReference>
<dbReference type="GO" id="GO:0015969">
    <property type="term" value="P:guanosine tetraphosphate metabolic process"/>
    <property type="evidence" value="ECO:0007669"/>
    <property type="project" value="InterPro"/>
</dbReference>
<dbReference type="AlphaFoldDB" id="A0A9D1KF60"/>
<dbReference type="InterPro" id="IPR052366">
    <property type="entry name" value="GTP_Pyrophosphokinase"/>
</dbReference>
<name>A0A9D1KF60_9FIRM</name>
<evidence type="ECO:0000313" key="4">
    <source>
        <dbReference type="Proteomes" id="UP000886860"/>
    </source>
</evidence>
<comment type="pathway">
    <text evidence="1">Purine metabolism; ppGpp biosynthesis; ppGpp from GTP: step 1/2.</text>
</comment>
<evidence type="ECO:0000256" key="1">
    <source>
        <dbReference type="ARBA" id="ARBA00004976"/>
    </source>
</evidence>
<organism evidence="3 4">
    <name type="scientific">Candidatus Caccovicinus merdipullorum</name>
    <dbReference type="NCBI Taxonomy" id="2840724"/>
    <lineage>
        <taxon>Bacteria</taxon>
        <taxon>Bacillati</taxon>
        <taxon>Bacillota</taxon>
        <taxon>Clostridia</taxon>
        <taxon>Eubacteriales</taxon>
        <taxon>Candidatus Caccovicinus</taxon>
    </lineage>
</organism>
<accession>A0A9D1KF60</accession>
<evidence type="ECO:0000313" key="3">
    <source>
        <dbReference type="EMBL" id="HIT42268.1"/>
    </source>
</evidence>
<gene>
    <name evidence="3" type="ORF">IAB60_09295</name>
</gene>
<proteinExistence type="predicted"/>
<reference evidence="3" key="2">
    <citation type="journal article" date="2021" name="PeerJ">
        <title>Extensive microbial diversity within the chicken gut microbiome revealed by metagenomics and culture.</title>
        <authorList>
            <person name="Gilroy R."/>
            <person name="Ravi A."/>
            <person name="Getino M."/>
            <person name="Pursley I."/>
            <person name="Horton D.L."/>
            <person name="Alikhan N.F."/>
            <person name="Baker D."/>
            <person name="Gharbi K."/>
            <person name="Hall N."/>
            <person name="Watson M."/>
            <person name="Adriaenssens E.M."/>
            <person name="Foster-Nyarko E."/>
            <person name="Jarju S."/>
            <person name="Secka A."/>
            <person name="Antonio M."/>
            <person name="Oren A."/>
            <person name="Chaudhuri R.R."/>
            <person name="La Ragione R."/>
            <person name="Hildebrand F."/>
            <person name="Pallen M.J."/>
        </authorList>
    </citation>
    <scope>NUCLEOTIDE SEQUENCE</scope>
    <source>
        <strain evidence="3">CHK123-3438</strain>
    </source>
</reference>
<dbReference type="CDD" id="cd05399">
    <property type="entry name" value="NT_Rel-Spo_like"/>
    <property type="match status" value="1"/>
</dbReference>
<sequence length="155" mass="18043">MTEEAFYGESLPRIQAARKQLLELIEKYPEEKRENGGIQAIMYCCSRIKTPESMIKKLQIHGLPQDCESALSHMHDTIGIRIICSFFDEVYRVAEWLKEQPEIAVLQVKDYIAYPKPNGYRSYHLIRDELKRCADEIASIDLSMQTIRDLLAEDF</sequence>
<protein>
    <submittedName>
        <fullName evidence="3">RelA/SpoT domain protein</fullName>
    </submittedName>
</protein>
<dbReference type="Pfam" id="PF04607">
    <property type="entry name" value="RelA_SpoT"/>
    <property type="match status" value="1"/>
</dbReference>
<dbReference type="Proteomes" id="UP000886860">
    <property type="component" value="Unassembled WGS sequence"/>
</dbReference>
<dbReference type="InterPro" id="IPR043519">
    <property type="entry name" value="NT_sf"/>
</dbReference>
<comment type="caution">
    <text evidence="3">The sequence shown here is derived from an EMBL/GenBank/DDBJ whole genome shotgun (WGS) entry which is preliminary data.</text>
</comment>